<gene>
    <name evidence="3" type="ORF">Cha6605_6147</name>
</gene>
<evidence type="ECO:0000256" key="1">
    <source>
        <dbReference type="ARBA" id="ARBA00023125"/>
    </source>
</evidence>
<dbReference type="CDD" id="cd01107">
    <property type="entry name" value="HTH_BmrR"/>
    <property type="match status" value="1"/>
</dbReference>
<dbReference type="PANTHER" id="PTHR30204:SF97">
    <property type="entry name" value="MERR FAMILY REGULATORY PROTEIN"/>
    <property type="match status" value="1"/>
</dbReference>
<dbReference type="Pfam" id="PF13411">
    <property type="entry name" value="MerR_1"/>
    <property type="match status" value="1"/>
</dbReference>
<name>K9URT2_CHAP6</name>
<dbReference type="Pfam" id="PF06445">
    <property type="entry name" value="GyrI-like"/>
    <property type="match status" value="1"/>
</dbReference>
<proteinExistence type="predicted"/>
<dbReference type="GO" id="GO:0003677">
    <property type="term" value="F:DNA binding"/>
    <property type="evidence" value="ECO:0007669"/>
    <property type="project" value="UniProtKB-KW"/>
</dbReference>
<dbReference type="EMBL" id="CP003601">
    <property type="protein sequence ID" value="AFY96979.1"/>
    <property type="molecule type" value="Genomic_DNA"/>
</dbReference>
<protein>
    <submittedName>
        <fullName evidence="3">Putative transcriptional regulator</fullName>
    </submittedName>
</protein>
<dbReference type="eggNOG" id="COG0789">
    <property type="taxonomic scope" value="Bacteria"/>
</dbReference>
<dbReference type="InterPro" id="IPR011256">
    <property type="entry name" value="Reg_factor_effector_dom_sf"/>
</dbReference>
<dbReference type="Gene3D" id="3.20.80.10">
    <property type="entry name" value="Regulatory factor, effector binding domain"/>
    <property type="match status" value="1"/>
</dbReference>
<dbReference type="GO" id="GO:0003700">
    <property type="term" value="F:DNA-binding transcription factor activity"/>
    <property type="evidence" value="ECO:0007669"/>
    <property type="project" value="InterPro"/>
</dbReference>
<evidence type="ECO:0000259" key="2">
    <source>
        <dbReference type="PROSITE" id="PS50937"/>
    </source>
</evidence>
<feature type="domain" description="HTH merR-type" evidence="2">
    <location>
        <begin position="1"/>
        <end position="71"/>
    </location>
</feature>
<keyword evidence="3" id="KW-0614">Plasmid</keyword>
<evidence type="ECO:0000313" key="3">
    <source>
        <dbReference type="EMBL" id="AFY96979.1"/>
    </source>
</evidence>
<dbReference type="InterPro" id="IPR029442">
    <property type="entry name" value="GyrI-like"/>
</dbReference>
<dbReference type="AlphaFoldDB" id="K9URT2"/>
<geneLocation type="plasmid" evidence="3 4">
    <name>pCHA6605.01</name>
</geneLocation>
<dbReference type="InterPro" id="IPR009061">
    <property type="entry name" value="DNA-bd_dom_put_sf"/>
</dbReference>
<dbReference type="PANTHER" id="PTHR30204">
    <property type="entry name" value="REDOX-CYCLING DRUG-SENSING TRANSCRIPTIONAL ACTIVATOR SOXR"/>
    <property type="match status" value="1"/>
</dbReference>
<sequence>MFRIGEFSKIAQVSGRLLRYYDEIGLLRPEFTDQQTGYRFYSAQQLPKLNRILVLKELGLSLEQIAQLPDRDTSTDVIRSMLSIRKAQIEQSVQEELARLRLVETRLQQIEVHGQIQEPNVILKSVPAQQFLALREVLPDIDAVKRLVQKINGFLPSKVGQSSLGYMAVVMHSPVYDPEVLDLEIGYLITGKALESVRLSEERVLTLRELSEIETMATLVHVGRVADTHQTYGALGAWIEQHDWQIVGTGREILLQLPEPEKTEEAVFEIQFPIGKISRKLGLDFDVTATPKLCISSD</sequence>
<evidence type="ECO:0000313" key="4">
    <source>
        <dbReference type="Proteomes" id="UP000010366"/>
    </source>
</evidence>
<dbReference type="SMART" id="SM00422">
    <property type="entry name" value="HTH_MERR"/>
    <property type="match status" value="1"/>
</dbReference>
<organism evidence="3 4">
    <name type="scientific">Chamaesiphon minutus (strain ATCC 27169 / PCC 6605)</name>
    <dbReference type="NCBI Taxonomy" id="1173020"/>
    <lineage>
        <taxon>Bacteria</taxon>
        <taxon>Bacillati</taxon>
        <taxon>Cyanobacteriota</taxon>
        <taxon>Cyanophyceae</taxon>
        <taxon>Gomontiellales</taxon>
        <taxon>Chamaesiphonaceae</taxon>
        <taxon>Chamaesiphon</taxon>
    </lineage>
</organism>
<dbReference type="PROSITE" id="PS00552">
    <property type="entry name" value="HTH_MERR_1"/>
    <property type="match status" value="1"/>
</dbReference>
<dbReference type="Proteomes" id="UP000010366">
    <property type="component" value="Plasmid pCHA6605.01"/>
</dbReference>
<dbReference type="KEGG" id="cmp:Cha6605_6147"/>
<dbReference type="SUPFAM" id="SSF55136">
    <property type="entry name" value="Probable bacterial effector-binding domain"/>
    <property type="match status" value="1"/>
</dbReference>
<dbReference type="SUPFAM" id="SSF46955">
    <property type="entry name" value="Putative DNA-binding domain"/>
    <property type="match status" value="1"/>
</dbReference>
<dbReference type="OrthoDB" id="9773308at2"/>
<accession>K9URT2</accession>
<dbReference type="InterPro" id="IPR047057">
    <property type="entry name" value="MerR_fam"/>
</dbReference>
<dbReference type="HOGENOM" id="CLU_065103_2_2_3"/>
<keyword evidence="4" id="KW-1185">Reference proteome</keyword>
<dbReference type="RefSeq" id="WP_015328864.1">
    <property type="nucleotide sequence ID" value="NC_020053.1"/>
</dbReference>
<dbReference type="Gene3D" id="1.10.1660.10">
    <property type="match status" value="1"/>
</dbReference>
<dbReference type="InterPro" id="IPR000551">
    <property type="entry name" value="MerR-type_HTH_dom"/>
</dbReference>
<keyword evidence="1" id="KW-0238">DNA-binding</keyword>
<reference evidence="3 4" key="1">
    <citation type="submission" date="2012-05" db="EMBL/GenBank/DDBJ databases">
        <title>Noncontiguous Finished plasmid 1 of genome of Chamaesiphon sp. PCC 6605.</title>
        <authorList>
            <consortium name="US DOE Joint Genome Institute"/>
            <person name="Gugger M."/>
            <person name="Coursin T."/>
            <person name="Rippka R."/>
            <person name="Tandeau De Marsac N."/>
            <person name="Huntemann M."/>
            <person name="Wei C.-L."/>
            <person name="Han J."/>
            <person name="Detter J.C."/>
            <person name="Han C."/>
            <person name="Tapia R."/>
            <person name="Chen A."/>
            <person name="Kyrpides N."/>
            <person name="Mavromatis K."/>
            <person name="Markowitz V."/>
            <person name="Szeto E."/>
            <person name="Ivanova N."/>
            <person name="Pagani I."/>
            <person name="Pati A."/>
            <person name="Goodwin L."/>
            <person name="Nordberg H.P."/>
            <person name="Cantor M.N."/>
            <person name="Hua S.X."/>
            <person name="Woyke T."/>
            <person name="Kerfeld C.A."/>
        </authorList>
    </citation>
    <scope>NUCLEOTIDE SEQUENCE [LARGE SCALE GENOMIC DNA]</scope>
    <source>
        <strain evidence="4">ATCC 27169 / PCC 6605</strain>
        <plasmid evidence="4">Plasmid pCHA6605.01</plasmid>
    </source>
</reference>
<dbReference type="PROSITE" id="PS50937">
    <property type="entry name" value="HTH_MERR_2"/>
    <property type="match status" value="1"/>
</dbReference>
<dbReference type="eggNOG" id="COG4978">
    <property type="taxonomic scope" value="Bacteria"/>
</dbReference>